<dbReference type="Gene3D" id="3.90.70.10">
    <property type="entry name" value="Cysteine proteinases"/>
    <property type="match status" value="1"/>
</dbReference>
<dbReference type="GO" id="GO:0006508">
    <property type="term" value="P:proteolysis"/>
    <property type="evidence" value="ECO:0007669"/>
    <property type="project" value="InterPro"/>
</dbReference>
<dbReference type="SUPFAM" id="SSF54001">
    <property type="entry name" value="Cysteine proteinases"/>
    <property type="match status" value="1"/>
</dbReference>
<dbReference type="InterPro" id="IPR013128">
    <property type="entry name" value="Peptidase_C1A"/>
</dbReference>
<evidence type="ECO:0000256" key="1">
    <source>
        <dbReference type="ARBA" id="ARBA00008455"/>
    </source>
</evidence>
<dbReference type="AlphaFoldDB" id="S9TZD3"/>
<dbReference type="OrthoDB" id="640249at2759"/>
<dbReference type="InterPro" id="IPR000668">
    <property type="entry name" value="Peptidase_C1A_C"/>
</dbReference>
<feature type="domain" description="Peptidase C1A papain C-terminal" evidence="2">
    <location>
        <begin position="1"/>
        <end position="200"/>
    </location>
</feature>
<dbReference type="SMART" id="SM00645">
    <property type="entry name" value="Pept_C1"/>
    <property type="match status" value="1"/>
</dbReference>
<dbReference type="CDD" id="cd02620">
    <property type="entry name" value="Peptidase_C1A_CathepsinB"/>
    <property type="match status" value="1"/>
</dbReference>
<evidence type="ECO:0000259" key="2">
    <source>
        <dbReference type="SMART" id="SM00645"/>
    </source>
</evidence>
<sequence length="205" mass="22393">MSDRYCTVANATVRISTSNLLSCCFVCGLGCNGGNPTAAWMWWVWVGLSDETCQPYPFAPCGHHTNSSHYPACPSTIYDTPTCNLTCADGDNMKRYNGEQSYGVSGEEAYQRELMLNGPFEVAFTVYEDFVGYKKGVYQHVTGSALGGHAVRLVGWGEENGVKYWKVANSWNEDWGDKGYFKILRGSDECGIESSGVAGIPAAVE</sequence>
<evidence type="ECO:0000313" key="5">
    <source>
        <dbReference type="Proteomes" id="UP000015354"/>
    </source>
</evidence>
<dbReference type="Proteomes" id="UP000015354">
    <property type="component" value="Unassembled WGS sequence"/>
</dbReference>
<keyword evidence="5" id="KW-1185">Reference proteome</keyword>
<comment type="caution">
    <text evidence="3">The sequence shown here is derived from an EMBL/GenBank/DDBJ whole genome shotgun (WGS) entry which is preliminary data.</text>
</comment>
<dbReference type="PANTHER" id="PTHR12411">
    <property type="entry name" value="CYSTEINE PROTEASE FAMILY C1-RELATED"/>
    <property type="match status" value="1"/>
</dbReference>
<dbReference type="PROSITE" id="PS00639">
    <property type="entry name" value="THIOL_PROTEASE_HIS"/>
    <property type="match status" value="1"/>
</dbReference>
<dbReference type="InterPro" id="IPR038765">
    <property type="entry name" value="Papain-like_cys_pep_sf"/>
</dbReference>
<dbReference type="GO" id="GO:0008234">
    <property type="term" value="F:cysteine-type peptidase activity"/>
    <property type="evidence" value="ECO:0007669"/>
    <property type="project" value="InterPro"/>
</dbReference>
<organism evidence="3 5">
    <name type="scientific">Strigomonas culicis</name>
    <dbReference type="NCBI Taxonomy" id="28005"/>
    <lineage>
        <taxon>Eukaryota</taxon>
        <taxon>Discoba</taxon>
        <taxon>Euglenozoa</taxon>
        <taxon>Kinetoplastea</taxon>
        <taxon>Metakinetoplastina</taxon>
        <taxon>Trypanosomatida</taxon>
        <taxon>Trypanosomatidae</taxon>
        <taxon>Strigomonadinae</taxon>
        <taxon>Strigomonas</taxon>
    </lineage>
</organism>
<dbReference type="EMBL" id="ATMH01007395">
    <property type="protein sequence ID" value="EPY23907.1"/>
    <property type="molecule type" value="Genomic_DNA"/>
</dbReference>
<reference evidence="3" key="2">
    <citation type="submission" date="2013-03" db="EMBL/GenBank/DDBJ databases">
        <authorList>
            <person name="Motta M.C.M."/>
            <person name="Martins A.C.A."/>
            <person name="Preta C.M.C.C."/>
            <person name="Silva R."/>
            <person name="de Souza S.S."/>
            <person name="Klein C.C."/>
            <person name="de Almeida L.G.P."/>
            <person name="Cunha O.L."/>
            <person name="Colabardini A.C."/>
            <person name="Lima B.A."/>
            <person name="Machado C.R."/>
            <person name="Soares C.M.A."/>
            <person name="de Menezes C.B.A."/>
            <person name="Bartolomeu D.C."/>
            <person name="Grisard E.C."/>
            <person name="Fantinatti-Garboggini F."/>
            <person name="Rodrigues-Luiz G.F."/>
            <person name="Wagner G."/>
            <person name="Goldman G.H."/>
            <person name="Fietto J.L.R."/>
            <person name="Ciapina L.P."/>
            <person name="Brocchi M."/>
            <person name="Elias M.C."/>
            <person name="Goldman M.H.S."/>
            <person name="Sagot M.-F."/>
            <person name="Pereira M."/>
            <person name="Stoco P.H."/>
            <person name="Teixeira S.M.R."/>
            <person name="de Mendonca-Neto R.P."/>
            <person name="Maciel T.E.F."/>
            <person name="Mendes T.A.O."/>
            <person name="Urmenyi T.P."/>
            <person name="Teixeira M.M.G."/>
            <person name="de Camargo E.F.P."/>
            <person name="de Sousa W."/>
            <person name="Schenkman S."/>
            <person name="de Vasconcelos A.T.R."/>
        </authorList>
    </citation>
    <scope>NUCLEOTIDE SEQUENCE</scope>
</reference>
<name>S9TZD3_9TRYP</name>
<gene>
    <name evidence="4" type="ORF">STCU_00756</name>
    <name evidence="3" type="ORF">STCU_07395</name>
</gene>
<dbReference type="InterPro" id="IPR025660">
    <property type="entry name" value="Pept_his_AS"/>
</dbReference>
<evidence type="ECO:0000313" key="3">
    <source>
        <dbReference type="EMBL" id="EPY23907.1"/>
    </source>
</evidence>
<evidence type="ECO:0000313" key="4">
    <source>
        <dbReference type="EMBL" id="EPY36098.1"/>
    </source>
</evidence>
<comment type="similarity">
    <text evidence="1">Belongs to the peptidase C1 family.</text>
</comment>
<protein>
    <submittedName>
        <fullName evidence="3">Cysteine peptidase C</fullName>
    </submittedName>
</protein>
<accession>S9TZD3</accession>
<reference evidence="3 5" key="1">
    <citation type="journal article" date="2013" name="PLoS ONE">
        <title>Predicting the Proteins of Angomonas deanei, Strigomonas culicis and Their Respective Endosymbionts Reveals New Aspects of the Trypanosomatidae Family.</title>
        <authorList>
            <person name="Motta M.C."/>
            <person name="Martins A.C."/>
            <person name="de Souza S.S."/>
            <person name="Catta-Preta C.M."/>
            <person name="Silva R."/>
            <person name="Klein C.C."/>
            <person name="de Almeida L.G."/>
            <person name="de Lima Cunha O."/>
            <person name="Ciapina L.P."/>
            <person name="Brocchi M."/>
            <person name="Colabardini A.C."/>
            <person name="de Araujo Lima B."/>
            <person name="Machado C.R."/>
            <person name="de Almeida Soares C.M."/>
            <person name="Probst C.M."/>
            <person name="de Menezes C.B."/>
            <person name="Thompson C.E."/>
            <person name="Bartholomeu D.C."/>
            <person name="Gradia D.F."/>
            <person name="Pavoni D.P."/>
            <person name="Grisard E.C."/>
            <person name="Fantinatti-Garboggini F."/>
            <person name="Marchini F.K."/>
            <person name="Rodrigues-Luiz G.F."/>
            <person name="Wagner G."/>
            <person name="Goldman G.H."/>
            <person name="Fietto J.L."/>
            <person name="Elias M.C."/>
            <person name="Goldman M.H."/>
            <person name="Sagot M.F."/>
            <person name="Pereira M."/>
            <person name="Stoco P.H."/>
            <person name="de Mendonca-Neto R.P."/>
            <person name="Teixeira S.M."/>
            <person name="Maciel T.E."/>
            <person name="de Oliveira Mendes T.A."/>
            <person name="Urmenyi T.P."/>
            <person name="de Souza W."/>
            <person name="Schenkman S."/>
            <person name="de Vasconcelos A.T."/>
        </authorList>
    </citation>
    <scope>NUCLEOTIDE SEQUENCE [LARGE SCALE GENOMIC DNA]</scope>
</reference>
<proteinExistence type="inferred from homology"/>
<dbReference type="EMBL" id="ATMH01000756">
    <property type="protein sequence ID" value="EPY36098.1"/>
    <property type="molecule type" value="Genomic_DNA"/>
</dbReference>
<dbReference type="Pfam" id="PF00112">
    <property type="entry name" value="Peptidase_C1"/>
    <property type="match status" value="1"/>
</dbReference>